<dbReference type="Gene3D" id="1.10.357.10">
    <property type="entry name" value="Tetracycline Repressor, domain 2"/>
    <property type="match status" value="1"/>
</dbReference>
<dbReference type="SUPFAM" id="SSF46689">
    <property type="entry name" value="Homeodomain-like"/>
    <property type="match status" value="1"/>
</dbReference>
<sequence length="223" mass="26072">MINVEETNIKTKRILKIFIEATTKIIKKEGIEGVTIRKVADIAGYNSATIYNYFENCNQLISFAAIKFISNYVQALPDYFDEENSTLENFLAVWECFCTYCFEDPKIYYAVFTEDIGNQSENLIKNYYSLFPEDLGNPPEEVMPMLMQFDFVERCKISIAPCIEEGYFTEEEAEEINEMIRLTYQGMLSLLINNRVDYSIQEATKRTMKYIRRIVNSYLKNSC</sequence>
<feature type="domain" description="HTH tetR-type" evidence="3">
    <location>
        <begin position="12"/>
        <end position="72"/>
    </location>
</feature>
<dbReference type="PROSITE" id="PS50977">
    <property type="entry name" value="HTH_TETR_2"/>
    <property type="match status" value="1"/>
</dbReference>
<dbReference type="InterPro" id="IPR001647">
    <property type="entry name" value="HTH_TetR"/>
</dbReference>
<dbReference type="RefSeq" id="WP_013278189.1">
    <property type="nucleotide sequence ID" value="NC_014378.1"/>
</dbReference>
<dbReference type="KEGG" id="aar:Acear_1224"/>
<evidence type="ECO:0000313" key="4">
    <source>
        <dbReference type="EMBL" id="ADL12743.1"/>
    </source>
</evidence>
<dbReference type="Proteomes" id="UP000001661">
    <property type="component" value="Chromosome"/>
</dbReference>
<evidence type="ECO:0000256" key="1">
    <source>
        <dbReference type="ARBA" id="ARBA00023125"/>
    </source>
</evidence>
<evidence type="ECO:0000256" key="2">
    <source>
        <dbReference type="PROSITE-ProRule" id="PRU00335"/>
    </source>
</evidence>
<dbReference type="EMBL" id="CP002105">
    <property type="protein sequence ID" value="ADL12743.1"/>
    <property type="molecule type" value="Genomic_DNA"/>
</dbReference>
<reference evidence="4 5" key="1">
    <citation type="journal article" date="2010" name="Stand. Genomic Sci.">
        <title>Complete genome sequence of Acetohalobium arabaticum type strain (Z-7288).</title>
        <authorList>
            <person name="Sikorski J."/>
            <person name="Lapidus A."/>
            <person name="Chertkov O."/>
            <person name="Lucas S."/>
            <person name="Copeland A."/>
            <person name="Glavina Del Rio T."/>
            <person name="Nolan M."/>
            <person name="Tice H."/>
            <person name="Cheng J.F."/>
            <person name="Han C."/>
            <person name="Brambilla E."/>
            <person name="Pitluck S."/>
            <person name="Liolios K."/>
            <person name="Ivanova N."/>
            <person name="Mavromatis K."/>
            <person name="Mikhailova N."/>
            <person name="Pati A."/>
            <person name="Bruce D."/>
            <person name="Detter C."/>
            <person name="Tapia R."/>
            <person name="Goodwin L."/>
            <person name="Chen A."/>
            <person name="Palaniappan K."/>
            <person name="Land M."/>
            <person name="Hauser L."/>
            <person name="Chang Y.J."/>
            <person name="Jeffries C.D."/>
            <person name="Rohde M."/>
            <person name="Goker M."/>
            <person name="Spring S."/>
            <person name="Woyke T."/>
            <person name="Bristow J."/>
            <person name="Eisen J.A."/>
            <person name="Markowitz V."/>
            <person name="Hugenholtz P."/>
            <person name="Kyrpides N.C."/>
            <person name="Klenk H.P."/>
        </authorList>
    </citation>
    <scope>NUCLEOTIDE SEQUENCE [LARGE SCALE GENOMIC DNA]</scope>
    <source>
        <strain evidence="5">ATCC 49924 / DSM 5501 / Z-7288</strain>
    </source>
</reference>
<dbReference type="STRING" id="574087.Acear_1224"/>
<organism evidence="4 5">
    <name type="scientific">Acetohalobium arabaticum (strain ATCC 49924 / DSM 5501 / Z-7288)</name>
    <dbReference type="NCBI Taxonomy" id="574087"/>
    <lineage>
        <taxon>Bacteria</taxon>
        <taxon>Bacillati</taxon>
        <taxon>Bacillota</taxon>
        <taxon>Clostridia</taxon>
        <taxon>Halanaerobiales</taxon>
        <taxon>Halobacteroidaceae</taxon>
        <taxon>Acetohalobium</taxon>
    </lineage>
</organism>
<evidence type="ECO:0000259" key="3">
    <source>
        <dbReference type="PROSITE" id="PS50977"/>
    </source>
</evidence>
<name>D9QQF2_ACEAZ</name>
<gene>
    <name evidence="4" type="ordered locus">Acear_1224</name>
</gene>
<evidence type="ECO:0000313" key="5">
    <source>
        <dbReference type="Proteomes" id="UP000001661"/>
    </source>
</evidence>
<keyword evidence="1 2" id="KW-0238">DNA-binding</keyword>
<keyword evidence="5" id="KW-1185">Reference proteome</keyword>
<dbReference type="AlphaFoldDB" id="D9QQF2"/>
<accession>D9QQF2</accession>
<dbReference type="InterPro" id="IPR009057">
    <property type="entry name" value="Homeodomain-like_sf"/>
</dbReference>
<feature type="DNA-binding region" description="H-T-H motif" evidence="2">
    <location>
        <begin position="35"/>
        <end position="54"/>
    </location>
</feature>
<dbReference type="eggNOG" id="COG3226">
    <property type="taxonomic scope" value="Bacteria"/>
</dbReference>
<dbReference type="OrthoDB" id="5366068at2"/>
<proteinExistence type="predicted"/>
<protein>
    <submittedName>
        <fullName evidence="4">Transcriptional regulator, TetR family</fullName>
    </submittedName>
</protein>
<dbReference type="HOGENOM" id="CLU_094919_1_0_9"/>
<dbReference type="GO" id="GO:0003677">
    <property type="term" value="F:DNA binding"/>
    <property type="evidence" value="ECO:0007669"/>
    <property type="project" value="UniProtKB-UniRule"/>
</dbReference>
<dbReference type="Pfam" id="PF00440">
    <property type="entry name" value="TetR_N"/>
    <property type="match status" value="1"/>
</dbReference>